<keyword evidence="3" id="KW-1185">Reference proteome</keyword>
<reference evidence="2 3" key="1">
    <citation type="journal article" date="2013" name="PLoS ONE">
        <title>Comparative Genomic Characterization of Three Streptococcus parauberis Strains in Fish Pathogen, as Assessed by Wide-Genome Analyses.</title>
        <authorList>
            <person name="Nho S.W."/>
            <person name="Hikima J."/>
            <person name="Park S.B."/>
            <person name="Jang H.B."/>
            <person name="Cha I.S."/>
            <person name="Yasuike M."/>
            <person name="Nakamura Y."/>
            <person name="Fujiwara A."/>
            <person name="Sano M."/>
            <person name="Kanai K."/>
            <person name="Kondo H."/>
            <person name="Hirono I."/>
            <person name="Takeyama H."/>
            <person name="Aoki T."/>
            <person name="Jung T.S."/>
        </authorList>
    </citation>
    <scope>NUCLEOTIDE SEQUENCE [LARGE SCALE GENOMIC DNA]</scope>
    <source>
        <strain evidence="2 3">KRS-02083</strain>
    </source>
</reference>
<comment type="caution">
    <text evidence="2">The sequence shown here is derived from an EMBL/GenBank/DDBJ whole genome shotgun (WGS) entry which is preliminary data.</text>
</comment>
<gene>
    <name evidence="2" type="ORF">SPJ1_0202</name>
</gene>
<evidence type="ECO:0000259" key="1">
    <source>
        <dbReference type="Pfam" id="PF05709"/>
    </source>
</evidence>
<dbReference type="InterPro" id="IPR008841">
    <property type="entry name" value="Siphovirus-type_tail_N"/>
</dbReference>
<dbReference type="Pfam" id="PF05709">
    <property type="entry name" value="Sipho_tail"/>
    <property type="match status" value="1"/>
</dbReference>
<organism evidence="2 3">
    <name type="scientific">Streptococcus parauberis KRS-02083</name>
    <dbReference type="NCBI Taxonomy" id="1207545"/>
    <lineage>
        <taxon>Bacteria</taxon>
        <taxon>Bacillati</taxon>
        <taxon>Bacillota</taxon>
        <taxon>Bacilli</taxon>
        <taxon>Lactobacillales</taxon>
        <taxon>Streptococcaceae</taxon>
        <taxon>Streptococcus</taxon>
    </lineage>
</organism>
<accession>A0ABN0ITS4</accession>
<name>A0ABN0ITS4_9STRE</name>
<evidence type="ECO:0000313" key="3">
    <source>
        <dbReference type="Proteomes" id="UP000011769"/>
    </source>
</evidence>
<feature type="domain" description="Siphovirus-type tail component RIFT-related" evidence="1">
    <location>
        <begin position="39"/>
        <end position="117"/>
    </location>
</feature>
<sequence>MIQMIFNGIVLTKYGKITKGFSPLNGANYDVTLQDFVGDGSYFVRKRSTAKTLIVPFFMGYKSIEDYDALQSALNVDGPSMLTFSNLPDRYFNAMPVGDLDYQEFKNNNGFGKITFIIPDGVSHSTSYIRFTDYTISGDKVIFTLQNNGNKPALPIIRIKNSSENGYVSIVNQTGAFAMGDEETIDSETREYSLRPFDYSDSGTKIADGFAKGTKNVAILNDTSQILDNTLYIGPLWGRDHLALSGTVPPTGVHAGSLTWDLPADGSLYDKIWWRQIFWTGGENTYGFIKVMVSDTDGKFLYGVESIKKNRGTKVEYNLLVADGQGGYQKTKFAKTFEATPNDTKNPFNQNRGWSDIIRNDDELSVYWFGSHIPINCPTLKGKKSAKLHVALGSMQGKPLVTYMFVDGIKYTKNNAYLPPNPYGAGSEILINMENKTIAIDGVQKLNEKIQGSKFLTVPKGTSTMEFDFSTWIESKPEISISFEERKS</sequence>
<dbReference type="InterPro" id="IPR006520">
    <property type="entry name" value="Dit_BPSPP_N"/>
</dbReference>
<dbReference type="NCBIfam" id="TIGR01633">
    <property type="entry name" value="phi3626_gp14_N"/>
    <property type="match status" value="1"/>
</dbReference>
<protein>
    <submittedName>
        <fullName evidence="2">Minor structural protein</fullName>
    </submittedName>
</protein>
<dbReference type="EMBL" id="ALYM01000001">
    <property type="protein sequence ID" value="EMG26240.1"/>
    <property type="molecule type" value="Genomic_DNA"/>
</dbReference>
<dbReference type="Gene3D" id="2.40.30.200">
    <property type="match status" value="1"/>
</dbReference>
<dbReference type="Proteomes" id="UP000011769">
    <property type="component" value="Unassembled WGS sequence"/>
</dbReference>
<evidence type="ECO:0000313" key="2">
    <source>
        <dbReference type="EMBL" id="EMG26240.1"/>
    </source>
</evidence>
<proteinExistence type="predicted"/>
<dbReference type="RefSeq" id="WP_004234357.1">
    <property type="nucleotide sequence ID" value="NZ_ALYM01000001.1"/>
</dbReference>